<dbReference type="OrthoDB" id="1911748at2759"/>
<dbReference type="Proteomes" id="UP000288805">
    <property type="component" value="Unassembled WGS sequence"/>
</dbReference>
<reference evidence="1 2" key="1">
    <citation type="journal article" date="2018" name="PLoS Genet.">
        <title>Population sequencing reveals clonal diversity and ancestral inbreeding in the grapevine cultivar Chardonnay.</title>
        <authorList>
            <person name="Roach M.J."/>
            <person name="Johnson D.L."/>
            <person name="Bohlmann J."/>
            <person name="van Vuuren H.J."/>
            <person name="Jones S.J."/>
            <person name="Pretorius I.S."/>
            <person name="Schmidt S.A."/>
            <person name="Borneman A.R."/>
        </authorList>
    </citation>
    <scope>NUCLEOTIDE SEQUENCE [LARGE SCALE GENOMIC DNA]</scope>
    <source>
        <strain evidence="2">cv. Chardonnay</strain>
        <tissue evidence="1">Leaf</tissue>
    </source>
</reference>
<comment type="caution">
    <text evidence="1">The sequence shown here is derived from an EMBL/GenBank/DDBJ whole genome shotgun (WGS) entry which is preliminary data.</text>
</comment>
<dbReference type="InterPro" id="IPR052204">
    <property type="entry name" value="PpiC/parvulin_rotamase"/>
</dbReference>
<protein>
    <submittedName>
        <fullName evidence="1">Uncharacterized protein</fullName>
    </submittedName>
</protein>
<proteinExistence type="predicted"/>
<dbReference type="PANTHER" id="PTHR43629">
    <property type="entry name" value="PEPTIDYL-PROLYL CIS-TRANS ISOMERASE"/>
    <property type="match status" value="1"/>
</dbReference>
<name>A0A438G8N0_VITVI</name>
<sequence>MLRAAHIPPGASPALIALKLSLILTLNLTFPSIICKFSSFPSLHAFLPKTFLAGSLYPLSLSLKRFLPMVAQPCPRASFSFGGNSGSGREILVQHLLIKEDDLNLLLELQ</sequence>
<gene>
    <name evidence="1" type="ORF">CK203_063972</name>
</gene>
<dbReference type="AlphaFoldDB" id="A0A438G8N0"/>
<accession>A0A438G8N0</accession>
<organism evidence="1 2">
    <name type="scientific">Vitis vinifera</name>
    <name type="common">Grape</name>
    <dbReference type="NCBI Taxonomy" id="29760"/>
    <lineage>
        <taxon>Eukaryota</taxon>
        <taxon>Viridiplantae</taxon>
        <taxon>Streptophyta</taxon>
        <taxon>Embryophyta</taxon>
        <taxon>Tracheophyta</taxon>
        <taxon>Spermatophyta</taxon>
        <taxon>Magnoliopsida</taxon>
        <taxon>eudicotyledons</taxon>
        <taxon>Gunneridae</taxon>
        <taxon>Pentapetalae</taxon>
        <taxon>rosids</taxon>
        <taxon>Vitales</taxon>
        <taxon>Vitaceae</taxon>
        <taxon>Viteae</taxon>
        <taxon>Vitis</taxon>
    </lineage>
</organism>
<evidence type="ECO:0000313" key="1">
    <source>
        <dbReference type="EMBL" id="RVW68577.1"/>
    </source>
</evidence>
<evidence type="ECO:0000313" key="2">
    <source>
        <dbReference type="Proteomes" id="UP000288805"/>
    </source>
</evidence>
<dbReference type="PANTHER" id="PTHR43629:SF2">
    <property type="entry name" value="RHODANESE-LIKE_PPIC DOMAIN-CONTAINING PROTEIN 12, CHLOROPLASTIC"/>
    <property type="match status" value="1"/>
</dbReference>
<dbReference type="EMBL" id="QGNW01000527">
    <property type="protein sequence ID" value="RVW68577.1"/>
    <property type="molecule type" value="Genomic_DNA"/>
</dbReference>